<name>V6LET6_9EUKA</name>
<evidence type="ECO:0000256" key="1">
    <source>
        <dbReference type="SAM" id="MobiDB-lite"/>
    </source>
</evidence>
<evidence type="ECO:0000313" key="2">
    <source>
        <dbReference type="EMBL" id="EST42778.1"/>
    </source>
</evidence>
<proteinExistence type="predicted"/>
<feature type="compositionally biased region" description="Polar residues" evidence="1">
    <location>
        <begin position="1"/>
        <end position="15"/>
    </location>
</feature>
<sequence length="67" mass="6929">MGTLSQAMRVSTDSLKSAVDPNLRDPANTPRRPDGGGAVHAQGRTQHSKGRPGPAPPGSSTAQPNER</sequence>
<reference evidence="2" key="1">
    <citation type="journal article" date="2014" name="PLoS Genet.">
        <title>The Genome of Spironucleus salmonicida Highlights a Fish Pathogen Adapted to Fluctuating Environments.</title>
        <authorList>
            <person name="Xu F."/>
            <person name="Jerlstrom-Hultqvist J."/>
            <person name="Einarsson E."/>
            <person name="Astvaldsson A."/>
            <person name="Svard S.G."/>
            <person name="Andersson J.O."/>
        </authorList>
    </citation>
    <scope>NUCLEOTIDE SEQUENCE</scope>
</reference>
<protein>
    <submittedName>
        <fullName evidence="2">Uncharacterized protein</fullName>
    </submittedName>
</protein>
<feature type="region of interest" description="Disordered" evidence="1">
    <location>
        <begin position="1"/>
        <end position="67"/>
    </location>
</feature>
<dbReference type="EMBL" id="KI546154">
    <property type="protein sequence ID" value="EST42778.1"/>
    <property type="molecule type" value="Genomic_DNA"/>
</dbReference>
<organism evidence="2">
    <name type="scientific">Spironucleus salmonicida</name>
    <dbReference type="NCBI Taxonomy" id="348837"/>
    <lineage>
        <taxon>Eukaryota</taxon>
        <taxon>Metamonada</taxon>
        <taxon>Diplomonadida</taxon>
        <taxon>Hexamitidae</taxon>
        <taxon>Hexamitinae</taxon>
        <taxon>Spironucleus</taxon>
    </lineage>
</organism>
<accession>V6LET6</accession>
<dbReference type="AlphaFoldDB" id="V6LET6"/>
<gene>
    <name evidence="2" type="ORF">SS50377_17544</name>
</gene>
<feature type="compositionally biased region" description="Polar residues" evidence="1">
    <location>
        <begin position="58"/>
        <end position="67"/>
    </location>
</feature>